<proteinExistence type="inferred from homology"/>
<evidence type="ECO:0000259" key="3">
    <source>
        <dbReference type="Pfam" id="PF01408"/>
    </source>
</evidence>
<evidence type="ECO:0000256" key="1">
    <source>
        <dbReference type="ARBA" id="ARBA00010928"/>
    </source>
</evidence>
<dbReference type="PANTHER" id="PTHR42840">
    <property type="entry name" value="NAD(P)-BINDING ROSSMANN-FOLD SUPERFAMILY PROTEIN-RELATED"/>
    <property type="match status" value="1"/>
</dbReference>
<evidence type="ECO:0000259" key="4">
    <source>
        <dbReference type="Pfam" id="PF22725"/>
    </source>
</evidence>
<name>A0ABS4KQ68_9CLOT</name>
<sequence length="339" mass="38012">MKKIKIGSAGLGRLGYEHACNLASSVPGAELTALCDVDKKRLKEVGEELNVPYTYTDFKEMCNNPELDAIAIVTPSALHTEQIAIALNAGKHVFCEKPLDTNVEHCKEVEKVVEAHKDKIFMLGFMRRYDKSYRKAKEKIENGDIGKVILVRSYTQDPITTIEGTLKFAPHSGGQFLDMCVHDIDLCRWFTGSEPKNMWGIGGCFEFKQYRQWNDGDNVSCLIQFEDETMAFLFAGRAAAHGCNVETEIIGTRGTLRIGSVGTDSLLEVLSEHGVCRECYPDFLARWHEAYIAEMVEFIKCVQENHQPNVTVYDGTAVSKIANRCKESFEKGEMLPYNG</sequence>
<dbReference type="Pfam" id="PF22725">
    <property type="entry name" value="GFO_IDH_MocA_C3"/>
    <property type="match status" value="1"/>
</dbReference>
<dbReference type="SUPFAM" id="SSF51735">
    <property type="entry name" value="NAD(P)-binding Rossmann-fold domains"/>
    <property type="match status" value="1"/>
</dbReference>
<accession>A0ABS4KQ68</accession>
<dbReference type="RefSeq" id="WP_209700477.1">
    <property type="nucleotide sequence ID" value="NZ_JAGGLM010000001.1"/>
</dbReference>
<dbReference type="Pfam" id="PF01408">
    <property type="entry name" value="GFO_IDH_MocA"/>
    <property type="match status" value="1"/>
</dbReference>
<dbReference type="InterPro" id="IPR000683">
    <property type="entry name" value="Gfo/Idh/MocA-like_OxRdtase_N"/>
</dbReference>
<dbReference type="EMBL" id="JAGGLM010000001">
    <property type="protein sequence ID" value="MBP2031521.1"/>
    <property type="molecule type" value="Genomic_DNA"/>
</dbReference>
<dbReference type="EC" id="1.1.1.369" evidence="5"/>
<evidence type="ECO:0000313" key="6">
    <source>
        <dbReference type="Proteomes" id="UP001519307"/>
    </source>
</evidence>
<dbReference type="GO" id="GO:0050112">
    <property type="term" value="F:inositol 2-dehydrogenase (NAD+) activity"/>
    <property type="evidence" value="ECO:0007669"/>
    <property type="project" value="UniProtKB-EC"/>
</dbReference>
<dbReference type="InterPro" id="IPR036291">
    <property type="entry name" value="NAD(P)-bd_dom_sf"/>
</dbReference>
<feature type="domain" description="GFO/IDH/MocA-like oxidoreductase" evidence="4">
    <location>
        <begin position="133"/>
        <end position="257"/>
    </location>
</feature>
<keyword evidence="2 5" id="KW-0560">Oxidoreductase</keyword>
<comment type="caution">
    <text evidence="5">The sequence shown here is derived from an EMBL/GenBank/DDBJ whole genome shotgun (WGS) entry which is preliminary data.</text>
</comment>
<evidence type="ECO:0000313" key="5">
    <source>
        <dbReference type="EMBL" id="MBP2031521.1"/>
    </source>
</evidence>
<comment type="similarity">
    <text evidence="1">Belongs to the Gfo/Idh/MocA family.</text>
</comment>
<dbReference type="InterPro" id="IPR055170">
    <property type="entry name" value="GFO_IDH_MocA-like_dom"/>
</dbReference>
<feature type="domain" description="Gfo/Idh/MocA-like oxidoreductase N-terminal" evidence="3">
    <location>
        <begin position="4"/>
        <end position="122"/>
    </location>
</feature>
<dbReference type="PANTHER" id="PTHR42840:SF3">
    <property type="entry name" value="BINDING ROSSMANN FOLD OXIDOREDUCTASE, PUTATIVE (AFU_ORTHOLOGUE AFUA_2G10240)-RELATED"/>
    <property type="match status" value="1"/>
</dbReference>
<keyword evidence="6" id="KW-1185">Reference proteome</keyword>
<dbReference type="EC" id="1.1.1.18" evidence="5"/>
<protein>
    <submittedName>
        <fullName evidence="5">Myo-inositol 2-dehydrogenase/D-chiro-inositol 1-dehydrogenase</fullName>
        <ecNumber evidence="5">1.1.1.18</ecNumber>
        <ecNumber evidence="5">1.1.1.369</ecNumber>
    </submittedName>
</protein>
<reference evidence="5 6" key="1">
    <citation type="submission" date="2021-03" db="EMBL/GenBank/DDBJ databases">
        <title>Genomic Encyclopedia of Type Strains, Phase IV (KMG-IV): sequencing the most valuable type-strain genomes for metagenomic binning, comparative biology and taxonomic classification.</title>
        <authorList>
            <person name="Goeker M."/>
        </authorList>
    </citation>
    <scope>NUCLEOTIDE SEQUENCE [LARGE SCALE GENOMIC DNA]</scope>
    <source>
        <strain evidence="5 6">DSM 28783</strain>
    </source>
</reference>
<dbReference type="Proteomes" id="UP001519307">
    <property type="component" value="Unassembled WGS sequence"/>
</dbReference>
<dbReference type="SUPFAM" id="SSF55347">
    <property type="entry name" value="Glyceraldehyde-3-phosphate dehydrogenase-like, C-terminal domain"/>
    <property type="match status" value="1"/>
</dbReference>
<gene>
    <name evidence="5" type="ORF">J2Z42_000186</name>
</gene>
<organism evidence="5 6">
    <name type="scientific">Clostridium algifaecis</name>
    <dbReference type="NCBI Taxonomy" id="1472040"/>
    <lineage>
        <taxon>Bacteria</taxon>
        <taxon>Bacillati</taxon>
        <taxon>Bacillota</taxon>
        <taxon>Clostridia</taxon>
        <taxon>Eubacteriales</taxon>
        <taxon>Clostridiaceae</taxon>
        <taxon>Clostridium</taxon>
    </lineage>
</organism>
<dbReference type="Gene3D" id="3.30.360.10">
    <property type="entry name" value="Dihydrodipicolinate Reductase, domain 2"/>
    <property type="match status" value="1"/>
</dbReference>
<dbReference type="Gene3D" id="3.40.50.720">
    <property type="entry name" value="NAD(P)-binding Rossmann-like Domain"/>
    <property type="match status" value="1"/>
</dbReference>
<evidence type="ECO:0000256" key="2">
    <source>
        <dbReference type="ARBA" id="ARBA00023002"/>
    </source>
</evidence>